<dbReference type="PANTHER" id="PTHR43245">
    <property type="entry name" value="BIFUNCTIONAL POLYMYXIN RESISTANCE PROTEIN ARNA"/>
    <property type="match status" value="1"/>
</dbReference>
<reference evidence="3" key="1">
    <citation type="journal article" date="2019" name="Int. J. Syst. Evol. Microbiol.">
        <title>The Global Catalogue of Microorganisms (GCM) 10K type strain sequencing project: providing services to taxonomists for standard genome sequencing and annotation.</title>
        <authorList>
            <consortium name="The Broad Institute Genomics Platform"/>
            <consortium name="The Broad Institute Genome Sequencing Center for Infectious Disease"/>
            <person name="Wu L."/>
            <person name="Ma J."/>
        </authorList>
    </citation>
    <scope>NUCLEOTIDE SEQUENCE [LARGE SCALE GENOMIC DNA]</scope>
    <source>
        <strain evidence="3">JCM 10083</strain>
    </source>
</reference>
<proteinExistence type="predicted"/>
<organism evidence="2 3">
    <name type="scientific">Streptosporangium amethystogenes subsp. fukuiense</name>
    <dbReference type="NCBI Taxonomy" id="698418"/>
    <lineage>
        <taxon>Bacteria</taxon>
        <taxon>Bacillati</taxon>
        <taxon>Actinomycetota</taxon>
        <taxon>Actinomycetes</taxon>
        <taxon>Streptosporangiales</taxon>
        <taxon>Streptosporangiaceae</taxon>
        <taxon>Streptosporangium</taxon>
    </lineage>
</organism>
<feature type="domain" description="NAD-dependent epimerase/dehydratase" evidence="1">
    <location>
        <begin position="10"/>
        <end position="250"/>
    </location>
</feature>
<dbReference type="RefSeq" id="WP_343962513.1">
    <property type="nucleotide sequence ID" value="NZ_BAAAGK010000008.1"/>
</dbReference>
<dbReference type="InterPro" id="IPR050177">
    <property type="entry name" value="Lipid_A_modif_metabolic_enz"/>
</dbReference>
<comment type="caution">
    <text evidence="2">The sequence shown here is derived from an EMBL/GenBank/DDBJ whole genome shotgun (WGS) entry which is preliminary data.</text>
</comment>
<name>A0ABW2T9M2_9ACTN</name>
<dbReference type="InterPro" id="IPR036291">
    <property type="entry name" value="NAD(P)-bd_dom_sf"/>
</dbReference>
<gene>
    <name evidence="2" type="ORF">ACFQVD_33820</name>
</gene>
<evidence type="ECO:0000259" key="1">
    <source>
        <dbReference type="Pfam" id="PF01370"/>
    </source>
</evidence>
<dbReference type="Pfam" id="PF01370">
    <property type="entry name" value="Epimerase"/>
    <property type="match status" value="1"/>
</dbReference>
<dbReference type="SUPFAM" id="SSF51735">
    <property type="entry name" value="NAD(P)-binding Rossmann-fold domains"/>
    <property type="match status" value="1"/>
</dbReference>
<dbReference type="Gene3D" id="3.40.50.720">
    <property type="entry name" value="NAD(P)-binding Rossmann-like Domain"/>
    <property type="match status" value="1"/>
</dbReference>
<evidence type="ECO:0000313" key="2">
    <source>
        <dbReference type="EMBL" id="MFC7605099.1"/>
    </source>
</evidence>
<dbReference type="Proteomes" id="UP001596514">
    <property type="component" value="Unassembled WGS sequence"/>
</dbReference>
<accession>A0ABW2T9M2</accession>
<dbReference type="EMBL" id="JBHTEE010000001">
    <property type="protein sequence ID" value="MFC7605099.1"/>
    <property type="molecule type" value="Genomic_DNA"/>
</dbReference>
<protein>
    <submittedName>
        <fullName evidence="2">NAD-dependent epimerase/dehydratase</fullName>
    </submittedName>
</protein>
<sequence length="331" mass="34856">MATTAAKPLITVLGASGLLGTAVARELAVRPVRLRLVGRRPTSVPSGSHADVEVRIADLTRDDALASAVDGADAVIHLVAHMGNASTWRAAAVDPAAERVNLGLVHDLVDAIRTRRPARPPVVLFAGSVSQGGRSSSARFDGSEPDEPLTAYDQHKLDAERAIRAADAEGLIRGSTLRLATLYSRGTDPIALDRGVVSVMMRRAFAEQPLTMWNDGVPKRDLLCVDDAATAFVAALDRTDLVSGRHWLIGTGQATSVADLFTMIAKVVATQSGRPPVPVVPVPPAEHSMPTDTMDFVADPSMFQRATGWAPRVSLPDGLEGAAAAIAHEPT</sequence>
<evidence type="ECO:0000313" key="3">
    <source>
        <dbReference type="Proteomes" id="UP001596514"/>
    </source>
</evidence>
<keyword evidence="3" id="KW-1185">Reference proteome</keyword>
<dbReference type="InterPro" id="IPR001509">
    <property type="entry name" value="Epimerase_deHydtase"/>
</dbReference>